<dbReference type="Gene3D" id="3.30.70.360">
    <property type="match status" value="1"/>
</dbReference>
<evidence type="ECO:0000313" key="4">
    <source>
        <dbReference type="EMBL" id="MBR7836446.1"/>
    </source>
</evidence>
<evidence type="ECO:0000256" key="1">
    <source>
        <dbReference type="ARBA" id="ARBA00022801"/>
    </source>
</evidence>
<evidence type="ECO:0000313" key="5">
    <source>
        <dbReference type="Proteomes" id="UP000675781"/>
    </source>
</evidence>
<feature type="binding site" evidence="2">
    <location>
        <position position="107"/>
    </location>
    <ligand>
        <name>Mn(2+)</name>
        <dbReference type="ChEBI" id="CHEBI:29035"/>
        <label>2</label>
    </ligand>
</feature>
<feature type="binding site" evidence="2">
    <location>
        <position position="109"/>
    </location>
    <ligand>
        <name>Mn(2+)</name>
        <dbReference type="ChEBI" id="CHEBI:29035"/>
        <label>2</label>
    </ligand>
</feature>
<dbReference type="AlphaFoldDB" id="A0A941ESD8"/>
<comment type="cofactor">
    <cofactor evidence="2">
        <name>Mn(2+)</name>
        <dbReference type="ChEBI" id="CHEBI:29035"/>
    </cofactor>
    <text evidence="2">The Mn(2+) ion enhances activity.</text>
</comment>
<dbReference type="InterPro" id="IPR002933">
    <property type="entry name" value="Peptidase_M20"/>
</dbReference>
<dbReference type="SUPFAM" id="SSF53187">
    <property type="entry name" value="Zn-dependent exopeptidases"/>
    <property type="match status" value="1"/>
</dbReference>
<dbReference type="SUPFAM" id="SSF55031">
    <property type="entry name" value="Bacterial exopeptidase dimerisation domain"/>
    <property type="match status" value="1"/>
</dbReference>
<keyword evidence="5" id="KW-1185">Reference proteome</keyword>
<keyword evidence="1" id="KW-0378">Hydrolase</keyword>
<dbReference type="InterPro" id="IPR011650">
    <property type="entry name" value="Peptidase_M20_dimer"/>
</dbReference>
<reference evidence="4" key="1">
    <citation type="submission" date="2021-04" db="EMBL/GenBank/DDBJ databases">
        <title>Genome based classification of Actinospica acidithermotolerans sp. nov., an actinobacterium isolated from an Indonesian hot spring.</title>
        <authorList>
            <person name="Kusuma A.B."/>
            <person name="Putra K.E."/>
            <person name="Nafisah S."/>
            <person name="Loh J."/>
            <person name="Nouioui I."/>
            <person name="Goodfellow M."/>
        </authorList>
    </citation>
    <scope>NUCLEOTIDE SEQUENCE</scope>
    <source>
        <strain evidence="4">CSCA 57</strain>
    </source>
</reference>
<dbReference type="GO" id="GO:0046872">
    <property type="term" value="F:metal ion binding"/>
    <property type="evidence" value="ECO:0007669"/>
    <property type="project" value="UniProtKB-KW"/>
</dbReference>
<accession>A0A941ESD8</accession>
<protein>
    <submittedName>
        <fullName evidence="4">Amidohydrolase</fullName>
    </submittedName>
</protein>
<dbReference type="InterPro" id="IPR036264">
    <property type="entry name" value="Bact_exopeptidase_dim_dom"/>
</dbReference>
<dbReference type="Pfam" id="PF07687">
    <property type="entry name" value="M20_dimer"/>
    <property type="match status" value="1"/>
</dbReference>
<comment type="caution">
    <text evidence="4">The sequence shown here is derived from an EMBL/GenBank/DDBJ whole genome shotgun (WGS) entry which is preliminary data.</text>
</comment>
<organism evidence="4 5">
    <name type="scientific">Actinospica durhamensis</name>
    <dbReference type="NCBI Taxonomy" id="1508375"/>
    <lineage>
        <taxon>Bacteria</taxon>
        <taxon>Bacillati</taxon>
        <taxon>Actinomycetota</taxon>
        <taxon>Actinomycetes</taxon>
        <taxon>Catenulisporales</taxon>
        <taxon>Actinospicaceae</taxon>
        <taxon>Actinospica</taxon>
    </lineage>
</organism>
<feature type="binding site" evidence="2">
    <location>
        <position position="143"/>
    </location>
    <ligand>
        <name>Mn(2+)</name>
        <dbReference type="ChEBI" id="CHEBI:29035"/>
        <label>2</label>
    </ligand>
</feature>
<dbReference type="EMBL" id="JAGSOG010000143">
    <property type="protein sequence ID" value="MBR7836446.1"/>
    <property type="molecule type" value="Genomic_DNA"/>
</dbReference>
<feature type="binding site" evidence="2">
    <location>
        <position position="374"/>
    </location>
    <ligand>
        <name>Mn(2+)</name>
        <dbReference type="ChEBI" id="CHEBI:29035"/>
        <label>2</label>
    </ligand>
</feature>
<proteinExistence type="predicted"/>
<dbReference type="Pfam" id="PF01546">
    <property type="entry name" value="Peptidase_M20"/>
    <property type="match status" value="1"/>
</dbReference>
<dbReference type="GO" id="GO:0019877">
    <property type="term" value="P:diaminopimelate biosynthetic process"/>
    <property type="evidence" value="ECO:0007669"/>
    <property type="project" value="UniProtKB-ARBA"/>
</dbReference>
<evidence type="ECO:0000256" key="2">
    <source>
        <dbReference type="PIRSR" id="PIRSR005962-1"/>
    </source>
</evidence>
<dbReference type="Proteomes" id="UP000675781">
    <property type="component" value="Unassembled WGS sequence"/>
</dbReference>
<dbReference type="FunFam" id="3.30.70.360:FF:000001">
    <property type="entry name" value="N-acetyldiaminopimelate deacetylase"/>
    <property type="match status" value="1"/>
</dbReference>
<dbReference type="InterPro" id="IPR017439">
    <property type="entry name" value="Amidohydrolase"/>
</dbReference>
<dbReference type="NCBIfam" id="TIGR01891">
    <property type="entry name" value="amidohydrolases"/>
    <property type="match status" value="1"/>
</dbReference>
<keyword evidence="2" id="KW-0464">Manganese</keyword>
<name>A0A941ESD8_9ACTN</name>
<dbReference type="PANTHER" id="PTHR11014">
    <property type="entry name" value="PEPTIDASE M20 FAMILY MEMBER"/>
    <property type="match status" value="1"/>
</dbReference>
<dbReference type="Gene3D" id="3.40.630.10">
    <property type="entry name" value="Zn peptidases"/>
    <property type="match status" value="1"/>
</dbReference>
<evidence type="ECO:0000259" key="3">
    <source>
        <dbReference type="Pfam" id="PF07687"/>
    </source>
</evidence>
<dbReference type="PIRSF" id="PIRSF005962">
    <property type="entry name" value="Pept_M20D_amidohydro"/>
    <property type="match status" value="1"/>
</dbReference>
<feature type="binding site" evidence="2">
    <location>
        <position position="171"/>
    </location>
    <ligand>
        <name>Mn(2+)</name>
        <dbReference type="ChEBI" id="CHEBI:29035"/>
        <label>2</label>
    </ligand>
</feature>
<sequence length="403" mass="42704">MSNLVEDLKNDAREIAGDLAELRHALHLEPELGLELPRTQEKVLGALDGSGIELTLGKGLNSVIGVLRGSRPGPTVLLRGDMDALPLQETSVSDVPISRFDGVMHACGHDLHTSMLVGAARLLAARREQLAGNVVFMFQPGEEGEDGAGHMIAEGVLAASGTHPTAAYALHVSSGMLPRGVFGARPGPMMASCADLRVTVHGRGGHGSAPFRANDPIPAACEMVTAIQTAVTRKFDIFDPVVVTVGSFHGGTKENIIPEFAHFDATVRTFSAAASERTREVLVPLIEGIAQAHGLEVEVSFEGLYPATINDAHAIDIVRDTVGELFGQDRFETMPQPLAGAEDFSRVLQQVPGAMVFLGATIEGRDHQNSPWNHSPEAAFDDRVLPDGSTLLARLALDHLAGA</sequence>
<gene>
    <name evidence="4" type="ORF">KDL01_24425</name>
</gene>
<dbReference type="CDD" id="cd03886">
    <property type="entry name" value="M20_Acy1"/>
    <property type="match status" value="1"/>
</dbReference>
<dbReference type="GO" id="GO:0050118">
    <property type="term" value="F:N-acetyldiaminopimelate deacetylase activity"/>
    <property type="evidence" value="ECO:0007669"/>
    <property type="project" value="UniProtKB-ARBA"/>
</dbReference>
<dbReference type="RefSeq" id="WP_212530925.1">
    <property type="nucleotide sequence ID" value="NZ_JAGSOG010000143.1"/>
</dbReference>
<dbReference type="PANTHER" id="PTHR11014:SF63">
    <property type="entry name" value="METALLOPEPTIDASE, PUTATIVE (AFU_ORTHOLOGUE AFUA_6G09600)-RELATED"/>
    <property type="match status" value="1"/>
</dbReference>
<feature type="domain" description="Peptidase M20 dimerisation" evidence="3">
    <location>
        <begin position="195"/>
        <end position="293"/>
    </location>
</feature>
<keyword evidence="2" id="KW-0479">Metal-binding</keyword>